<reference evidence="13 14" key="1">
    <citation type="journal article" date="2011" name="Science">
        <title>The Selaginella genome identifies genetic changes associated with the evolution of vascular plants.</title>
        <authorList>
            <person name="Banks J.A."/>
            <person name="Nishiyama T."/>
            <person name="Hasebe M."/>
            <person name="Bowman J.L."/>
            <person name="Gribskov M."/>
            <person name="dePamphilis C."/>
            <person name="Albert V.A."/>
            <person name="Aono N."/>
            <person name="Aoyama T."/>
            <person name="Ambrose B.A."/>
            <person name="Ashton N.W."/>
            <person name="Axtell M.J."/>
            <person name="Barker E."/>
            <person name="Barker M.S."/>
            <person name="Bennetzen J.L."/>
            <person name="Bonawitz N.D."/>
            <person name="Chapple C."/>
            <person name="Cheng C."/>
            <person name="Correa L.G."/>
            <person name="Dacre M."/>
            <person name="DeBarry J."/>
            <person name="Dreyer I."/>
            <person name="Elias M."/>
            <person name="Engstrom E.M."/>
            <person name="Estelle M."/>
            <person name="Feng L."/>
            <person name="Finet C."/>
            <person name="Floyd S.K."/>
            <person name="Frommer W.B."/>
            <person name="Fujita T."/>
            <person name="Gramzow L."/>
            <person name="Gutensohn M."/>
            <person name="Harholt J."/>
            <person name="Hattori M."/>
            <person name="Heyl A."/>
            <person name="Hirai T."/>
            <person name="Hiwatashi Y."/>
            <person name="Ishikawa M."/>
            <person name="Iwata M."/>
            <person name="Karol K.G."/>
            <person name="Koehler B."/>
            <person name="Kolukisaoglu U."/>
            <person name="Kubo M."/>
            <person name="Kurata T."/>
            <person name="Lalonde S."/>
            <person name="Li K."/>
            <person name="Li Y."/>
            <person name="Litt A."/>
            <person name="Lyons E."/>
            <person name="Manning G."/>
            <person name="Maruyama T."/>
            <person name="Michael T.P."/>
            <person name="Mikami K."/>
            <person name="Miyazaki S."/>
            <person name="Morinaga S."/>
            <person name="Murata T."/>
            <person name="Mueller-Roeber B."/>
            <person name="Nelson D.R."/>
            <person name="Obara M."/>
            <person name="Oguri Y."/>
            <person name="Olmstead R.G."/>
            <person name="Onodera N."/>
            <person name="Petersen B.L."/>
            <person name="Pils B."/>
            <person name="Prigge M."/>
            <person name="Rensing S.A."/>
            <person name="Riano-Pachon D.M."/>
            <person name="Roberts A.W."/>
            <person name="Sato Y."/>
            <person name="Scheller H.V."/>
            <person name="Schulz B."/>
            <person name="Schulz C."/>
            <person name="Shakirov E.V."/>
            <person name="Shibagaki N."/>
            <person name="Shinohara N."/>
            <person name="Shippen D.E."/>
            <person name="Soerensen I."/>
            <person name="Sotooka R."/>
            <person name="Sugimoto N."/>
            <person name="Sugita M."/>
            <person name="Sumikawa N."/>
            <person name="Tanurdzic M."/>
            <person name="Theissen G."/>
            <person name="Ulvskov P."/>
            <person name="Wakazuki S."/>
            <person name="Weng J.K."/>
            <person name="Willats W.W."/>
            <person name="Wipf D."/>
            <person name="Wolf P.G."/>
            <person name="Yang L."/>
            <person name="Zimmer A.D."/>
            <person name="Zhu Q."/>
            <person name="Mitros T."/>
            <person name="Hellsten U."/>
            <person name="Loque D."/>
            <person name="Otillar R."/>
            <person name="Salamov A."/>
            <person name="Schmutz J."/>
            <person name="Shapiro H."/>
            <person name="Lindquist E."/>
            <person name="Lucas S."/>
            <person name="Rokhsar D."/>
            <person name="Grigoriev I.V."/>
        </authorList>
    </citation>
    <scope>NUCLEOTIDE SEQUENCE [LARGE SCALE GENOMIC DNA]</scope>
</reference>
<keyword evidence="14" id="KW-1185">Reference proteome</keyword>
<dbReference type="OrthoDB" id="10033309at2759"/>
<dbReference type="AlphaFoldDB" id="D8RRC3"/>
<dbReference type="GO" id="GO:0045505">
    <property type="term" value="F:dynein intermediate chain binding"/>
    <property type="evidence" value="ECO:0000318"/>
    <property type="project" value="GO_Central"/>
</dbReference>
<keyword evidence="11" id="KW-1133">Transmembrane helix</keyword>
<organism evidence="14">
    <name type="scientific">Selaginella moellendorffii</name>
    <name type="common">Spikemoss</name>
    <dbReference type="NCBI Taxonomy" id="88036"/>
    <lineage>
        <taxon>Eukaryota</taxon>
        <taxon>Viridiplantae</taxon>
        <taxon>Streptophyta</taxon>
        <taxon>Embryophyta</taxon>
        <taxon>Tracheophyta</taxon>
        <taxon>Lycopodiopsida</taxon>
        <taxon>Selaginellales</taxon>
        <taxon>Selaginellaceae</taxon>
        <taxon>Selaginella</taxon>
    </lineage>
</organism>
<keyword evidence="9" id="KW-0539">Nucleus</keyword>
<keyword evidence="10" id="KW-0243">Dynein</keyword>
<comment type="similarity">
    <text evidence="10">Belongs to the dynein light chain family.</text>
</comment>
<keyword evidence="11" id="KW-0812">Transmembrane</keyword>
<evidence type="ECO:0000256" key="3">
    <source>
        <dbReference type="ARBA" id="ARBA00022448"/>
    </source>
</evidence>
<dbReference type="InParanoid" id="D8RRC3"/>
<evidence type="ECO:0000256" key="10">
    <source>
        <dbReference type="RuleBase" id="RU365010"/>
    </source>
</evidence>
<dbReference type="Gene3D" id="3.30.740.10">
    <property type="entry name" value="Protein Inhibitor Of Neuronal Nitric Oxide Synthase"/>
    <property type="match status" value="1"/>
</dbReference>
<dbReference type="FunFam" id="3.30.740.10:FF:000005">
    <property type="entry name" value="Dynein light chain"/>
    <property type="match status" value="1"/>
</dbReference>
<dbReference type="OMA" id="HAVECAF"/>
<evidence type="ECO:0000313" key="14">
    <source>
        <dbReference type="Proteomes" id="UP000001514"/>
    </source>
</evidence>
<dbReference type="Gramene" id="EFJ23216">
    <property type="protein sequence ID" value="EFJ23216"/>
    <property type="gene ID" value="SELMODRAFT_103797"/>
</dbReference>
<protein>
    <recommendedName>
        <fullName evidence="10">Dynein light chain</fullName>
    </recommendedName>
</protein>
<evidence type="ECO:0000313" key="13">
    <source>
        <dbReference type="EMBL" id="EFJ25218.1"/>
    </source>
</evidence>
<gene>
    <name evidence="12" type="ORF">SELMODRAFT_103797</name>
    <name evidence="13" type="ORF">SELMODRAFT_99676</name>
</gene>
<keyword evidence="4 10" id="KW-0963">Cytoplasm</keyword>
<keyword evidence="7" id="KW-0653">Protein transport</keyword>
<keyword evidence="8 10" id="KW-0206">Cytoskeleton</keyword>
<sequence>MKLKSVDMPPAIQQHAVECAFQLLKNMDCKLNCKLIAWQLKKEFDKIHGPAWHCIVGTSFGSYVTHSVGGFIYFAVGKVSILLFRTAIEVVDKK</sequence>
<evidence type="ECO:0000256" key="9">
    <source>
        <dbReference type="ARBA" id="ARBA00023242"/>
    </source>
</evidence>
<dbReference type="STRING" id="88036.D8RRC3"/>
<dbReference type="PANTHER" id="PTHR11886">
    <property type="entry name" value="DYNEIN LIGHT CHAIN"/>
    <property type="match status" value="1"/>
</dbReference>
<dbReference type="GO" id="GO:0007017">
    <property type="term" value="P:microtubule-based process"/>
    <property type="evidence" value="ECO:0007669"/>
    <property type="project" value="InterPro"/>
</dbReference>
<keyword evidence="5 10" id="KW-0493">Microtubule</keyword>
<keyword evidence="10" id="KW-0505">Motor protein</keyword>
<evidence type="ECO:0000256" key="4">
    <source>
        <dbReference type="ARBA" id="ARBA00022490"/>
    </source>
</evidence>
<dbReference type="PANTHER" id="PTHR11886:SF80">
    <property type="entry name" value="OS01G0555600 PROTEIN"/>
    <property type="match status" value="1"/>
</dbReference>
<evidence type="ECO:0000256" key="11">
    <source>
        <dbReference type="SAM" id="Phobius"/>
    </source>
</evidence>
<dbReference type="EMBL" id="GL377593">
    <property type="protein sequence ID" value="EFJ23216.1"/>
    <property type="molecule type" value="Genomic_DNA"/>
</dbReference>
<keyword evidence="11" id="KW-0472">Membrane</keyword>
<comment type="subcellular location">
    <subcellularLocation>
        <location evidence="2 10">Cytoplasm</location>
        <location evidence="2 10">Cytoskeleton</location>
    </subcellularLocation>
    <subcellularLocation>
        <location evidence="1">Nucleus</location>
    </subcellularLocation>
</comment>
<evidence type="ECO:0000256" key="1">
    <source>
        <dbReference type="ARBA" id="ARBA00004123"/>
    </source>
</evidence>
<dbReference type="GO" id="GO:0015031">
    <property type="term" value="P:protein transport"/>
    <property type="evidence" value="ECO:0007669"/>
    <property type="project" value="UniProtKB-KW"/>
</dbReference>
<keyword evidence="6" id="KW-0509">mRNA transport</keyword>
<evidence type="ECO:0000313" key="12">
    <source>
        <dbReference type="EMBL" id="EFJ23216.1"/>
    </source>
</evidence>
<dbReference type="KEGG" id="smo:SELMODRAFT_99676"/>
<dbReference type="HOGENOM" id="CLU_070944_1_1_1"/>
<dbReference type="GO" id="GO:0051028">
    <property type="term" value="P:mRNA transport"/>
    <property type="evidence" value="ECO:0007669"/>
    <property type="project" value="UniProtKB-KW"/>
</dbReference>
<dbReference type="GO" id="GO:0005874">
    <property type="term" value="C:microtubule"/>
    <property type="evidence" value="ECO:0007669"/>
    <property type="project" value="UniProtKB-KW"/>
</dbReference>
<dbReference type="SUPFAM" id="SSF54648">
    <property type="entry name" value="DLC"/>
    <property type="match status" value="1"/>
</dbReference>
<evidence type="ECO:0000256" key="8">
    <source>
        <dbReference type="ARBA" id="ARBA00023212"/>
    </source>
</evidence>
<feature type="transmembrane region" description="Helical" evidence="11">
    <location>
        <begin position="70"/>
        <end position="88"/>
    </location>
</feature>
<dbReference type="Proteomes" id="UP000001514">
    <property type="component" value="Unassembled WGS sequence"/>
</dbReference>
<dbReference type="eggNOG" id="KOG3430">
    <property type="taxonomic scope" value="Eukaryota"/>
</dbReference>
<dbReference type="CDD" id="cd21452">
    <property type="entry name" value="DLC-like_DYNLL1_DYNLL2"/>
    <property type="match status" value="1"/>
</dbReference>
<dbReference type="Pfam" id="PF01221">
    <property type="entry name" value="Dynein_light"/>
    <property type="match status" value="1"/>
</dbReference>
<dbReference type="FunCoup" id="D8RRC3">
    <property type="interactions" value="378"/>
</dbReference>
<dbReference type="EMBL" id="GL377587">
    <property type="protein sequence ID" value="EFJ25218.1"/>
    <property type="molecule type" value="Genomic_DNA"/>
</dbReference>
<evidence type="ECO:0000256" key="7">
    <source>
        <dbReference type="ARBA" id="ARBA00022927"/>
    </source>
</evidence>
<dbReference type="GO" id="GO:0005868">
    <property type="term" value="C:cytoplasmic dynein complex"/>
    <property type="evidence" value="ECO:0000318"/>
    <property type="project" value="GO_Central"/>
</dbReference>
<name>D8RRC3_SELML</name>
<dbReference type="GO" id="GO:0005634">
    <property type="term" value="C:nucleus"/>
    <property type="evidence" value="ECO:0007669"/>
    <property type="project" value="UniProtKB-SubCell"/>
</dbReference>
<dbReference type="KEGG" id="smo:SELMODRAFT_103797"/>
<evidence type="ECO:0000256" key="2">
    <source>
        <dbReference type="ARBA" id="ARBA00004245"/>
    </source>
</evidence>
<evidence type="ECO:0000256" key="6">
    <source>
        <dbReference type="ARBA" id="ARBA00022816"/>
    </source>
</evidence>
<dbReference type="SMART" id="SM01375">
    <property type="entry name" value="Dynein_light"/>
    <property type="match status" value="1"/>
</dbReference>
<dbReference type="Gramene" id="EFJ25218">
    <property type="protein sequence ID" value="EFJ25218"/>
    <property type="gene ID" value="SELMODRAFT_99676"/>
</dbReference>
<keyword evidence="3" id="KW-0813">Transport</keyword>
<evidence type="ECO:0000256" key="5">
    <source>
        <dbReference type="ARBA" id="ARBA00022701"/>
    </source>
</evidence>
<accession>D8RRC3</accession>
<dbReference type="InterPro" id="IPR037177">
    <property type="entry name" value="DLC_sf"/>
</dbReference>
<proteinExistence type="inferred from homology"/>
<dbReference type="InterPro" id="IPR001372">
    <property type="entry name" value="Dynein_light_chain_typ-1/2"/>
</dbReference>